<comment type="caution">
    <text evidence="1">The sequence shown here is derived from an EMBL/GenBank/DDBJ whole genome shotgun (WGS) entry which is preliminary data.</text>
</comment>
<sequence>MLGREPLLAEPAPTLPGFLIAHASQCASRLVGMPSFRAQLNIVGLRPGYRPEAVMDTAVAALAERHHVEANQLDIVAGIPRITLRFTVEEPERGAENRTARESAALMRAAVEAVAVTQRLAVLRRVRGTWVAV</sequence>
<gene>
    <name evidence="1" type="ORF">GCM10023081_15980</name>
</gene>
<keyword evidence="2" id="KW-1185">Reference proteome</keyword>
<organism evidence="1 2">
    <name type="scientific">Arthrobacter ginkgonis</name>
    <dbReference type="NCBI Taxonomy" id="1630594"/>
    <lineage>
        <taxon>Bacteria</taxon>
        <taxon>Bacillati</taxon>
        <taxon>Actinomycetota</taxon>
        <taxon>Actinomycetes</taxon>
        <taxon>Micrococcales</taxon>
        <taxon>Micrococcaceae</taxon>
        <taxon>Arthrobacter</taxon>
    </lineage>
</organism>
<name>A0ABP7C717_9MICC</name>
<accession>A0ABP7C717</accession>
<proteinExistence type="predicted"/>
<dbReference type="EMBL" id="BAABEO010000009">
    <property type="protein sequence ID" value="GAA3678517.1"/>
    <property type="molecule type" value="Genomic_DNA"/>
</dbReference>
<protein>
    <submittedName>
        <fullName evidence="1">Uncharacterized protein</fullName>
    </submittedName>
</protein>
<evidence type="ECO:0000313" key="1">
    <source>
        <dbReference type="EMBL" id="GAA3678517.1"/>
    </source>
</evidence>
<dbReference type="Proteomes" id="UP001500752">
    <property type="component" value="Unassembled WGS sequence"/>
</dbReference>
<evidence type="ECO:0000313" key="2">
    <source>
        <dbReference type="Proteomes" id="UP001500752"/>
    </source>
</evidence>
<reference evidence="2" key="1">
    <citation type="journal article" date="2019" name="Int. J. Syst. Evol. Microbiol.">
        <title>The Global Catalogue of Microorganisms (GCM) 10K type strain sequencing project: providing services to taxonomists for standard genome sequencing and annotation.</title>
        <authorList>
            <consortium name="The Broad Institute Genomics Platform"/>
            <consortium name="The Broad Institute Genome Sequencing Center for Infectious Disease"/>
            <person name="Wu L."/>
            <person name="Ma J."/>
        </authorList>
    </citation>
    <scope>NUCLEOTIDE SEQUENCE [LARGE SCALE GENOMIC DNA]</scope>
    <source>
        <strain evidence="2">JCM 30742</strain>
    </source>
</reference>